<dbReference type="SUPFAM" id="SSF54106">
    <property type="entry name" value="LysM domain"/>
    <property type="match status" value="2"/>
</dbReference>
<proteinExistence type="predicted"/>
<dbReference type="SMART" id="SM00257">
    <property type="entry name" value="LysM"/>
    <property type="match status" value="2"/>
</dbReference>
<dbReference type="Pfam" id="PF01476">
    <property type="entry name" value="LysM"/>
    <property type="match status" value="2"/>
</dbReference>
<dbReference type="STRING" id="40148.A0A0E0BK34"/>
<dbReference type="AlphaFoldDB" id="A0A0E0BK34"/>
<evidence type="ECO:0000313" key="3">
    <source>
        <dbReference type="EnsemblPlants" id="OGLUM11G16060.1"/>
    </source>
</evidence>
<reference evidence="3" key="2">
    <citation type="submission" date="2018-05" db="EMBL/GenBank/DDBJ databases">
        <title>OgluRS3 (Oryza glumaepatula Reference Sequence Version 3).</title>
        <authorList>
            <person name="Zhang J."/>
            <person name="Kudrna D."/>
            <person name="Lee S."/>
            <person name="Talag J."/>
            <person name="Welchert J."/>
            <person name="Wing R.A."/>
        </authorList>
    </citation>
    <scope>NUCLEOTIDE SEQUENCE [LARGE SCALE GENOMIC DNA]</scope>
</reference>
<dbReference type="HOGENOM" id="CLU_047073_1_0_1"/>
<protein>
    <recommendedName>
        <fullName evidence="2">LysM domain-containing protein</fullName>
    </recommendedName>
</protein>
<dbReference type="Gramene" id="OGLUM11G16060.1">
    <property type="protein sequence ID" value="OGLUM11G16060.1"/>
    <property type="gene ID" value="OGLUM11G16060"/>
</dbReference>
<dbReference type="CDD" id="cd00118">
    <property type="entry name" value="LysM"/>
    <property type="match status" value="2"/>
</dbReference>
<keyword evidence="1" id="KW-0732">Signal</keyword>
<dbReference type="InterPro" id="IPR018392">
    <property type="entry name" value="LysM"/>
</dbReference>
<reference evidence="3" key="1">
    <citation type="submission" date="2015-04" db="UniProtKB">
        <authorList>
            <consortium name="EnsemblPlants"/>
        </authorList>
    </citation>
    <scope>IDENTIFICATION</scope>
</reference>
<keyword evidence="4" id="KW-1185">Reference proteome</keyword>
<feature type="signal peptide" evidence="1">
    <location>
        <begin position="1"/>
        <end position="25"/>
    </location>
</feature>
<dbReference type="PROSITE" id="PS51782">
    <property type="entry name" value="LYSM"/>
    <property type="match status" value="2"/>
</dbReference>
<dbReference type="InterPro" id="IPR036779">
    <property type="entry name" value="LysM_dom_sf"/>
</dbReference>
<feature type="domain" description="LysM" evidence="2">
    <location>
        <begin position="177"/>
        <end position="221"/>
    </location>
</feature>
<organism evidence="3">
    <name type="scientific">Oryza glumipatula</name>
    <dbReference type="NCBI Taxonomy" id="40148"/>
    <lineage>
        <taxon>Eukaryota</taxon>
        <taxon>Viridiplantae</taxon>
        <taxon>Streptophyta</taxon>
        <taxon>Embryophyta</taxon>
        <taxon>Tracheophyta</taxon>
        <taxon>Spermatophyta</taxon>
        <taxon>Magnoliopsida</taxon>
        <taxon>Liliopsida</taxon>
        <taxon>Poales</taxon>
        <taxon>Poaceae</taxon>
        <taxon>BOP clade</taxon>
        <taxon>Oryzoideae</taxon>
        <taxon>Oryzeae</taxon>
        <taxon>Oryzinae</taxon>
        <taxon>Oryza</taxon>
    </lineage>
</organism>
<dbReference type="Gene3D" id="3.10.350.10">
    <property type="entry name" value="LysM domain"/>
    <property type="match status" value="2"/>
</dbReference>
<dbReference type="eggNOG" id="ENOG502QQ9K">
    <property type="taxonomic scope" value="Eukaryota"/>
</dbReference>
<name>A0A0E0BK34_9ORYZ</name>
<feature type="chain" id="PRO_5002355170" description="LysM domain-containing protein" evidence="1">
    <location>
        <begin position="26"/>
        <end position="232"/>
    </location>
</feature>
<evidence type="ECO:0000259" key="2">
    <source>
        <dbReference type="PROSITE" id="PS51782"/>
    </source>
</evidence>
<evidence type="ECO:0000256" key="1">
    <source>
        <dbReference type="SAM" id="SignalP"/>
    </source>
</evidence>
<evidence type="ECO:0000313" key="4">
    <source>
        <dbReference type="Proteomes" id="UP000026961"/>
    </source>
</evidence>
<dbReference type="PANTHER" id="PTHR33734:SF31">
    <property type="entry name" value="CHITIN ELICITOR-BINDING PROTEIN"/>
    <property type="match status" value="1"/>
</dbReference>
<accession>A0A0E0BK34</accession>
<dbReference type="Proteomes" id="UP000026961">
    <property type="component" value="Chromosome 11"/>
</dbReference>
<dbReference type="PANTHER" id="PTHR33734">
    <property type="entry name" value="LYSM DOMAIN-CONTAINING GPI-ANCHORED PROTEIN 2"/>
    <property type="match status" value="1"/>
</dbReference>
<sequence length="232" mass="25228">MAPPSFPAGFAAMLLLLCLAMTASAVNFTCTVRATCQSAIIYTTPNATTYAELLSRFNTTTIGELLRANGLTYSTDISFAATYTVFGGTIVRVPYRCLCAGDRVGRSDRRPIYTVQLLDGLDEIARNVFGFGAFVTYQEIATANNIPDPNRIYVGQELWIPLPCSCDQVDGYNVTHFAYQVQAGDTTSAIAAKFGVRQATLRKINGIHDRTSLLMGQILDVPVPVLSISTRF</sequence>
<dbReference type="EnsemblPlants" id="OGLUM11G16060.1">
    <property type="protein sequence ID" value="OGLUM11G16060.1"/>
    <property type="gene ID" value="OGLUM11G16060"/>
</dbReference>
<feature type="domain" description="LysM" evidence="2">
    <location>
        <begin position="111"/>
        <end position="160"/>
    </location>
</feature>